<name>A0A2C9D7R4_9HYPH</name>
<dbReference type="SUPFAM" id="SSF53335">
    <property type="entry name" value="S-adenosyl-L-methionine-dependent methyltransferases"/>
    <property type="match status" value="1"/>
</dbReference>
<evidence type="ECO:0000313" key="5">
    <source>
        <dbReference type="Proteomes" id="UP000223606"/>
    </source>
</evidence>
<proteinExistence type="inferred from homology"/>
<organism evidence="4 5">
    <name type="scientific">Hartmannibacter diazotrophicus</name>
    <dbReference type="NCBI Taxonomy" id="1482074"/>
    <lineage>
        <taxon>Bacteria</taxon>
        <taxon>Pseudomonadati</taxon>
        <taxon>Pseudomonadota</taxon>
        <taxon>Alphaproteobacteria</taxon>
        <taxon>Hyphomicrobiales</taxon>
        <taxon>Pleomorphomonadaceae</taxon>
        <taxon>Hartmannibacter</taxon>
    </lineage>
</organism>
<evidence type="ECO:0000313" key="4">
    <source>
        <dbReference type="EMBL" id="SON56178.1"/>
    </source>
</evidence>
<keyword evidence="4" id="KW-0808">Transferase</keyword>
<gene>
    <name evidence="4" type="primary">pcm_2</name>
    <name evidence="4" type="ORF">HDIA_2637</name>
</gene>
<dbReference type="KEGG" id="hdi:HDIA_2637"/>
<dbReference type="Gene3D" id="3.40.50.150">
    <property type="entry name" value="Vaccinia Virus protein VP39"/>
    <property type="match status" value="1"/>
</dbReference>
<evidence type="ECO:0000256" key="1">
    <source>
        <dbReference type="ARBA" id="ARBA00005369"/>
    </source>
</evidence>
<evidence type="ECO:0000256" key="3">
    <source>
        <dbReference type="ARBA" id="ARBA00030757"/>
    </source>
</evidence>
<evidence type="ECO:0000256" key="2">
    <source>
        <dbReference type="ARBA" id="ARBA00013346"/>
    </source>
</evidence>
<keyword evidence="4" id="KW-0489">Methyltransferase</keyword>
<keyword evidence="5" id="KW-1185">Reference proteome</keyword>
<dbReference type="PANTHER" id="PTHR11579:SF18">
    <property type="entry name" value="PROTEIN-L-ISOASPARTATE O-METHYLTRANSFERASE"/>
    <property type="match status" value="1"/>
</dbReference>
<reference evidence="5" key="1">
    <citation type="submission" date="2017-09" db="EMBL/GenBank/DDBJ databases">
        <title>Genome sequence of Nannocystis excedens DSM 71.</title>
        <authorList>
            <person name="Blom J."/>
        </authorList>
    </citation>
    <scope>NUCLEOTIDE SEQUENCE [LARGE SCALE GENOMIC DNA]</scope>
    <source>
        <strain evidence="5">type strain: E19</strain>
    </source>
</reference>
<dbReference type="AlphaFoldDB" id="A0A2C9D7R4"/>
<dbReference type="InterPro" id="IPR000682">
    <property type="entry name" value="PCMT"/>
</dbReference>
<dbReference type="CDD" id="cd02440">
    <property type="entry name" value="AdoMet_MTases"/>
    <property type="match status" value="1"/>
</dbReference>
<comment type="similarity">
    <text evidence="1">Belongs to the methyltransferase superfamily. L-isoaspartyl/D-aspartyl protein methyltransferase family.</text>
</comment>
<dbReference type="OrthoDB" id="9798496at2"/>
<dbReference type="GO" id="GO:0005737">
    <property type="term" value="C:cytoplasm"/>
    <property type="evidence" value="ECO:0007669"/>
    <property type="project" value="TreeGrafter"/>
</dbReference>
<dbReference type="InterPro" id="IPR029063">
    <property type="entry name" value="SAM-dependent_MTases_sf"/>
</dbReference>
<dbReference type="Pfam" id="PF01135">
    <property type="entry name" value="PCMT"/>
    <property type="match status" value="1"/>
</dbReference>
<protein>
    <recommendedName>
        <fullName evidence="2">Protein-L-isoaspartate O-methyltransferase</fullName>
    </recommendedName>
    <alternativeName>
        <fullName evidence="3">Protein L-isoaspartyl methyltransferase</fullName>
    </alternativeName>
</protein>
<dbReference type="Proteomes" id="UP000223606">
    <property type="component" value="Chromosome 1"/>
</dbReference>
<sequence length="218" mass="22901">MADSDLARTKMVDGQVRPSDVTDYRIIDAMLDIPREEFVPSAQRALAYSDLPISLGASGRAMLMPRVLAMMIQAADILPGDVVLDLGCGTGYSTAVIARLASSVVALEEDAALAAFATSALQDLGIDNAAVVEGPLAAGYEAEGPYDVIIVEGAVEILPDTITDQLKDGGRLLVIEGRGLSARAMLYVRSGDDVSGRIVMNAAAPLLPGFAKEEEFVF</sequence>
<dbReference type="RefSeq" id="WP_099556594.1">
    <property type="nucleotide sequence ID" value="NZ_LT960614.1"/>
</dbReference>
<dbReference type="GO" id="GO:0004719">
    <property type="term" value="F:protein-L-isoaspartate (D-aspartate) O-methyltransferase activity"/>
    <property type="evidence" value="ECO:0007669"/>
    <property type="project" value="InterPro"/>
</dbReference>
<dbReference type="EMBL" id="LT960614">
    <property type="protein sequence ID" value="SON56178.1"/>
    <property type="molecule type" value="Genomic_DNA"/>
</dbReference>
<dbReference type="PANTHER" id="PTHR11579">
    <property type="entry name" value="PROTEIN-L-ISOASPARTATE O-METHYLTRANSFERASE"/>
    <property type="match status" value="1"/>
</dbReference>
<dbReference type="GO" id="GO:0032259">
    <property type="term" value="P:methylation"/>
    <property type="evidence" value="ECO:0007669"/>
    <property type="project" value="UniProtKB-KW"/>
</dbReference>
<accession>A0A2C9D7R4</accession>